<reference evidence="3 4" key="1">
    <citation type="submission" date="2023-08" db="EMBL/GenBank/DDBJ databases">
        <title>Black Yeasts Isolated from many extreme environments.</title>
        <authorList>
            <person name="Coleine C."/>
            <person name="Stajich J.E."/>
            <person name="Selbmann L."/>
        </authorList>
    </citation>
    <scope>NUCLEOTIDE SEQUENCE [LARGE SCALE GENOMIC DNA]</scope>
    <source>
        <strain evidence="3 4">CCFEE 5792</strain>
    </source>
</reference>
<comment type="caution">
    <text evidence="3">The sequence shown here is derived from an EMBL/GenBank/DDBJ whole genome shotgun (WGS) entry which is preliminary data.</text>
</comment>
<evidence type="ECO:0000256" key="1">
    <source>
        <dbReference type="SAM" id="MobiDB-lite"/>
    </source>
</evidence>
<evidence type="ECO:0000256" key="2">
    <source>
        <dbReference type="SAM" id="Phobius"/>
    </source>
</evidence>
<feature type="region of interest" description="Disordered" evidence="1">
    <location>
        <begin position="120"/>
        <end position="157"/>
    </location>
</feature>
<dbReference type="GeneID" id="89973899"/>
<protein>
    <submittedName>
        <fullName evidence="3">Uncharacterized protein</fullName>
    </submittedName>
</protein>
<feature type="transmembrane region" description="Helical" evidence="2">
    <location>
        <begin position="35"/>
        <end position="60"/>
    </location>
</feature>
<feature type="transmembrane region" description="Helical" evidence="2">
    <location>
        <begin position="94"/>
        <end position="112"/>
    </location>
</feature>
<feature type="compositionally biased region" description="Basic and acidic residues" evidence="1">
    <location>
        <begin position="135"/>
        <end position="157"/>
    </location>
</feature>
<keyword evidence="4" id="KW-1185">Reference proteome</keyword>
<accession>A0AAV9N361</accession>
<evidence type="ECO:0000313" key="4">
    <source>
        <dbReference type="Proteomes" id="UP001358417"/>
    </source>
</evidence>
<keyword evidence="2" id="KW-0472">Membrane</keyword>
<proteinExistence type="predicted"/>
<sequence length="157" mass="17116">MGIPFSKEIREALDQVEPLRKAGFEVLRTTKNISLILACIQVLTVIILALILAALFGLLLTMNPDLEDEKQMLVTPALKWISGWLLSCGGLVKWFARLVFFVVGGGFVLFLWHGSTVGAKVPDTDTEGKDDEEGKEGGDAKGKGKDKGKDKEKDNGK</sequence>
<name>A0AAV9N361_9EURO</name>
<keyword evidence="2" id="KW-1133">Transmembrane helix</keyword>
<gene>
    <name evidence="3" type="ORF">LTR84_005724</name>
</gene>
<evidence type="ECO:0000313" key="3">
    <source>
        <dbReference type="EMBL" id="KAK5048633.1"/>
    </source>
</evidence>
<organism evidence="3 4">
    <name type="scientific">Exophiala bonariae</name>
    <dbReference type="NCBI Taxonomy" id="1690606"/>
    <lineage>
        <taxon>Eukaryota</taxon>
        <taxon>Fungi</taxon>
        <taxon>Dikarya</taxon>
        <taxon>Ascomycota</taxon>
        <taxon>Pezizomycotina</taxon>
        <taxon>Eurotiomycetes</taxon>
        <taxon>Chaetothyriomycetidae</taxon>
        <taxon>Chaetothyriales</taxon>
        <taxon>Herpotrichiellaceae</taxon>
        <taxon>Exophiala</taxon>
    </lineage>
</organism>
<dbReference type="RefSeq" id="XP_064703992.1">
    <property type="nucleotide sequence ID" value="XM_064849289.1"/>
</dbReference>
<dbReference type="EMBL" id="JAVRRD010000021">
    <property type="protein sequence ID" value="KAK5048633.1"/>
    <property type="molecule type" value="Genomic_DNA"/>
</dbReference>
<dbReference type="AlphaFoldDB" id="A0AAV9N361"/>
<keyword evidence="2" id="KW-0812">Transmembrane</keyword>
<dbReference type="Proteomes" id="UP001358417">
    <property type="component" value="Unassembled WGS sequence"/>
</dbReference>